<name>K1R6L0_9ZZZZ</name>
<evidence type="ECO:0000256" key="1">
    <source>
        <dbReference type="ARBA" id="ARBA00022723"/>
    </source>
</evidence>
<dbReference type="Gene3D" id="6.10.250.1450">
    <property type="match status" value="1"/>
</dbReference>
<evidence type="ECO:0000256" key="3">
    <source>
        <dbReference type="ARBA" id="ARBA00023014"/>
    </source>
</evidence>
<accession>K1R6L0</accession>
<dbReference type="GO" id="GO:0046872">
    <property type="term" value="F:metal ion binding"/>
    <property type="evidence" value="ECO:0007669"/>
    <property type="project" value="UniProtKB-KW"/>
</dbReference>
<dbReference type="SUPFAM" id="SSF142019">
    <property type="entry name" value="Nqo1 FMN-binding domain-like"/>
    <property type="match status" value="1"/>
</dbReference>
<comment type="caution">
    <text evidence="4">The sequence shown here is derived from an EMBL/GenBank/DDBJ whole genome shotgun (WGS) entry which is preliminary data.</text>
</comment>
<dbReference type="EMBL" id="AJWZ01011610">
    <property type="protein sequence ID" value="EKC44602.1"/>
    <property type="molecule type" value="Genomic_DNA"/>
</dbReference>
<sequence>KTIRIFNKHPTRWQKINNYILVCGGTGCRASRSEEIIAALRRALDRTGESERTRVIRTGCFGFCEQGPIVKMIPDNTFYVSVKPEDAEEIVREHVVKGRKVERLLYTAPDTGQHVPDSKHMKFYKPQLRIALRNCGFIDPENIGEYIARDGYAALAKVLGMQPDHVLQEIIDSGL</sequence>
<dbReference type="SUPFAM" id="SSF52833">
    <property type="entry name" value="Thioredoxin-like"/>
    <property type="match status" value="1"/>
</dbReference>
<keyword evidence="2" id="KW-0408">Iron</keyword>
<feature type="non-terminal residue" evidence="4">
    <location>
        <position position="1"/>
    </location>
</feature>
<protein>
    <submittedName>
        <fullName evidence="4">NADH dehydrogenase (Quinone)</fullName>
    </submittedName>
</protein>
<keyword evidence="1" id="KW-0479">Metal-binding</keyword>
<dbReference type="InterPro" id="IPR036249">
    <property type="entry name" value="Thioredoxin-like_sf"/>
</dbReference>
<dbReference type="Gene3D" id="3.40.30.10">
    <property type="entry name" value="Glutaredoxin"/>
    <property type="match status" value="1"/>
</dbReference>
<proteinExistence type="predicted"/>
<dbReference type="InterPro" id="IPR037225">
    <property type="entry name" value="Nuo51_FMN-bd_sf"/>
</dbReference>
<dbReference type="GO" id="GO:0051536">
    <property type="term" value="F:iron-sulfur cluster binding"/>
    <property type="evidence" value="ECO:0007669"/>
    <property type="project" value="UniProtKB-KW"/>
</dbReference>
<evidence type="ECO:0000256" key="2">
    <source>
        <dbReference type="ARBA" id="ARBA00023004"/>
    </source>
</evidence>
<reference evidence="4" key="1">
    <citation type="journal article" date="2013" name="Environ. Microbiol.">
        <title>Microbiota from the distal guts of lean and obese adolescents exhibit partial functional redundancy besides clear differences in community structure.</title>
        <authorList>
            <person name="Ferrer M."/>
            <person name="Ruiz A."/>
            <person name="Lanza F."/>
            <person name="Haange S.B."/>
            <person name="Oberbach A."/>
            <person name="Till H."/>
            <person name="Bargiela R."/>
            <person name="Campoy C."/>
            <person name="Segura M.T."/>
            <person name="Richter M."/>
            <person name="von Bergen M."/>
            <person name="Seifert J."/>
            <person name="Suarez A."/>
        </authorList>
    </citation>
    <scope>NUCLEOTIDE SEQUENCE</scope>
</reference>
<dbReference type="PANTHER" id="PTHR43578">
    <property type="entry name" value="NADH-QUINONE OXIDOREDUCTASE SUBUNIT F"/>
    <property type="match status" value="1"/>
</dbReference>
<feature type="non-terminal residue" evidence="4">
    <location>
        <position position="175"/>
    </location>
</feature>
<organism evidence="4">
    <name type="scientific">human gut metagenome</name>
    <dbReference type="NCBI Taxonomy" id="408170"/>
    <lineage>
        <taxon>unclassified sequences</taxon>
        <taxon>metagenomes</taxon>
        <taxon>organismal metagenomes</taxon>
    </lineage>
</organism>
<dbReference type="AlphaFoldDB" id="K1R6L0"/>
<keyword evidence="3" id="KW-0411">Iron-sulfur</keyword>
<dbReference type="PANTHER" id="PTHR43578:SF3">
    <property type="entry name" value="NADH-QUINONE OXIDOREDUCTASE SUBUNIT F"/>
    <property type="match status" value="1"/>
</dbReference>
<gene>
    <name evidence="4" type="ORF">OBE_17392</name>
</gene>
<dbReference type="Pfam" id="PF01257">
    <property type="entry name" value="2Fe-2S_thioredx"/>
    <property type="match status" value="1"/>
</dbReference>
<evidence type="ECO:0000313" key="4">
    <source>
        <dbReference type="EMBL" id="EKC44602.1"/>
    </source>
</evidence>
<dbReference type="CDD" id="cd02980">
    <property type="entry name" value="TRX_Fd_family"/>
    <property type="match status" value="1"/>
</dbReference>